<feature type="domain" description="Disease resistance protein At4g27190-like leucine-rich repeats" evidence="2">
    <location>
        <begin position="278"/>
        <end position="391"/>
    </location>
</feature>
<dbReference type="STRING" id="33114.A0A2G2X404"/>
<evidence type="ECO:0000259" key="3">
    <source>
        <dbReference type="Pfam" id="PF23598"/>
    </source>
</evidence>
<evidence type="ECO:0000313" key="5">
    <source>
        <dbReference type="Proteomes" id="UP000224567"/>
    </source>
</evidence>
<dbReference type="Pfam" id="PF23247">
    <property type="entry name" value="LRR_RPS2"/>
    <property type="match status" value="1"/>
</dbReference>
<dbReference type="PANTHER" id="PTHR47186:SF20">
    <property type="entry name" value="DISEASE RESISTANCE PROTEIN RPS5-LIKE"/>
    <property type="match status" value="1"/>
</dbReference>
<dbReference type="Pfam" id="PF23598">
    <property type="entry name" value="LRR_14"/>
    <property type="match status" value="1"/>
</dbReference>
<gene>
    <name evidence="4" type="ORF">CQW23_06653</name>
</gene>
<dbReference type="InterPro" id="IPR032675">
    <property type="entry name" value="LRR_dom_sf"/>
</dbReference>
<dbReference type="InterPro" id="IPR057135">
    <property type="entry name" value="At4g27190-like_LRR"/>
</dbReference>
<organism evidence="4 5">
    <name type="scientific">Capsicum baccatum</name>
    <name type="common">Peruvian pepper</name>
    <dbReference type="NCBI Taxonomy" id="33114"/>
    <lineage>
        <taxon>Eukaryota</taxon>
        <taxon>Viridiplantae</taxon>
        <taxon>Streptophyta</taxon>
        <taxon>Embryophyta</taxon>
        <taxon>Tracheophyta</taxon>
        <taxon>Spermatophyta</taxon>
        <taxon>Magnoliopsida</taxon>
        <taxon>eudicotyledons</taxon>
        <taxon>Gunneridae</taxon>
        <taxon>Pentapetalae</taxon>
        <taxon>asterids</taxon>
        <taxon>lamiids</taxon>
        <taxon>Solanales</taxon>
        <taxon>Solanaceae</taxon>
        <taxon>Solanoideae</taxon>
        <taxon>Capsiceae</taxon>
        <taxon>Capsicum</taxon>
    </lineage>
</organism>
<evidence type="ECO:0000256" key="1">
    <source>
        <dbReference type="ARBA" id="ARBA00022737"/>
    </source>
</evidence>
<protein>
    <submittedName>
        <fullName evidence="4">Uncharacterized protein</fullName>
    </submittedName>
</protein>
<evidence type="ECO:0000313" key="4">
    <source>
        <dbReference type="EMBL" id="PHT52191.1"/>
    </source>
</evidence>
<keyword evidence="5" id="KW-1185">Reference proteome</keyword>
<reference evidence="4 5" key="1">
    <citation type="journal article" date="2017" name="Genome Biol.">
        <title>New reference genome sequences of hot pepper reveal the massive evolution of plant disease-resistance genes by retroduplication.</title>
        <authorList>
            <person name="Kim S."/>
            <person name="Park J."/>
            <person name="Yeom S.I."/>
            <person name="Kim Y.M."/>
            <person name="Seo E."/>
            <person name="Kim K.T."/>
            <person name="Kim M.S."/>
            <person name="Lee J.M."/>
            <person name="Cheong K."/>
            <person name="Shin H.S."/>
            <person name="Kim S.B."/>
            <person name="Han K."/>
            <person name="Lee J."/>
            <person name="Park M."/>
            <person name="Lee H.A."/>
            <person name="Lee H.Y."/>
            <person name="Lee Y."/>
            <person name="Oh S."/>
            <person name="Lee J.H."/>
            <person name="Choi E."/>
            <person name="Choi E."/>
            <person name="Lee S.E."/>
            <person name="Jeon J."/>
            <person name="Kim H."/>
            <person name="Choi G."/>
            <person name="Song H."/>
            <person name="Lee J."/>
            <person name="Lee S.C."/>
            <person name="Kwon J.K."/>
            <person name="Lee H.Y."/>
            <person name="Koo N."/>
            <person name="Hong Y."/>
            <person name="Kim R.W."/>
            <person name="Kang W.H."/>
            <person name="Huh J.H."/>
            <person name="Kang B.C."/>
            <person name="Yang T.J."/>
            <person name="Lee Y.H."/>
            <person name="Bennetzen J.L."/>
            <person name="Choi D."/>
        </authorList>
    </citation>
    <scope>NUCLEOTIDE SEQUENCE [LARGE SCALE GENOMIC DNA]</scope>
    <source>
        <strain evidence="5">cv. PBC81</strain>
    </source>
</reference>
<dbReference type="OrthoDB" id="1926275at2759"/>
<dbReference type="Gene3D" id="3.80.10.10">
    <property type="entry name" value="Ribonuclease Inhibitor"/>
    <property type="match status" value="1"/>
</dbReference>
<dbReference type="AlphaFoldDB" id="A0A2G2X404"/>
<dbReference type="InterPro" id="IPR055414">
    <property type="entry name" value="LRR_R13L4/SHOC2-like"/>
</dbReference>
<name>A0A2G2X404_CAPBA</name>
<dbReference type="SUPFAM" id="SSF52058">
    <property type="entry name" value="L domain-like"/>
    <property type="match status" value="1"/>
</dbReference>
<dbReference type="EMBL" id="MLFT02000003">
    <property type="protein sequence ID" value="PHT52191.1"/>
    <property type="molecule type" value="Genomic_DNA"/>
</dbReference>
<dbReference type="PANTHER" id="PTHR47186">
    <property type="entry name" value="LEUCINE-RICH REPEAT-CONTAINING PROTEIN 57"/>
    <property type="match status" value="1"/>
</dbReference>
<sequence>MLDLLREMALRITTDKPRYMVRAGIGPLVLEEQDWVFDLDRVSFYDSEIKRIPEGMAPNCPTLSTLILSNFDLTMIPGPFFQYMNKLQVLDLSDNSKLMDLLSSISNLESLRALSLRGCEQLKYVPPLGKLKNLRVLDVFDTGIKEVPQGIENLVKLKFLDMSGTDLDELPKEILPKLSHLQYLNLPIHVNAPAEDLASLEVLDEFGGRFCDLHNFHMFMRSHHNYEKDWWYDIFVGQADFLPDDVGERIRKQRRVIVEDRTIEAGGGEAATSFFLPRSIDFLEIRYCRGLRRCFVDNFLSRTTSLRGLTCSICGCDEIEWIVNVPSGRDTTTEPHCISFHSLKVEWFPNLVGLCNGKIASHAFSGLTVLVICHCSRMKKLFPRAILQDLNNPISTPSSNLTLHIFEVHWLSNNQFFSL</sequence>
<comment type="caution">
    <text evidence="4">The sequence shown here is derived from an EMBL/GenBank/DDBJ whole genome shotgun (WGS) entry which is preliminary data.</text>
</comment>
<dbReference type="Proteomes" id="UP000224567">
    <property type="component" value="Unassembled WGS sequence"/>
</dbReference>
<proteinExistence type="predicted"/>
<keyword evidence="1" id="KW-0677">Repeat</keyword>
<accession>A0A2G2X404</accession>
<reference evidence="5" key="2">
    <citation type="journal article" date="2017" name="J. Anim. Genet.">
        <title>Multiple reference genome sequences of hot pepper reveal the massive evolution of plant disease resistance genes by retroduplication.</title>
        <authorList>
            <person name="Kim S."/>
            <person name="Park J."/>
            <person name="Yeom S.-I."/>
            <person name="Kim Y.-M."/>
            <person name="Seo E."/>
            <person name="Kim K.-T."/>
            <person name="Kim M.-S."/>
            <person name="Lee J.M."/>
            <person name="Cheong K."/>
            <person name="Shin H.-S."/>
            <person name="Kim S.-B."/>
            <person name="Han K."/>
            <person name="Lee J."/>
            <person name="Park M."/>
            <person name="Lee H.-A."/>
            <person name="Lee H.-Y."/>
            <person name="Lee Y."/>
            <person name="Oh S."/>
            <person name="Lee J.H."/>
            <person name="Choi E."/>
            <person name="Choi E."/>
            <person name="Lee S.E."/>
            <person name="Jeon J."/>
            <person name="Kim H."/>
            <person name="Choi G."/>
            <person name="Song H."/>
            <person name="Lee J."/>
            <person name="Lee S.-C."/>
            <person name="Kwon J.-K."/>
            <person name="Lee H.-Y."/>
            <person name="Koo N."/>
            <person name="Hong Y."/>
            <person name="Kim R.W."/>
            <person name="Kang W.-H."/>
            <person name="Huh J.H."/>
            <person name="Kang B.-C."/>
            <person name="Yang T.-J."/>
            <person name="Lee Y.-H."/>
            <person name="Bennetzen J.L."/>
            <person name="Choi D."/>
        </authorList>
    </citation>
    <scope>NUCLEOTIDE SEQUENCE [LARGE SCALE GENOMIC DNA]</scope>
    <source>
        <strain evidence="5">cv. PBC81</strain>
    </source>
</reference>
<feature type="domain" description="Disease resistance R13L4/SHOC-2-like LRR" evidence="3">
    <location>
        <begin position="98"/>
        <end position="206"/>
    </location>
</feature>
<evidence type="ECO:0000259" key="2">
    <source>
        <dbReference type="Pfam" id="PF23247"/>
    </source>
</evidence>